<reference evidence="3" key="1">
    <citation type="submission" date="2016-11" db="UniProtKB">
        <authorList>
            <consortium name="WormBaseParasite"/>
        </authorList>
    </citation>
    <scope>IDENTIFICATION</scope>
</reference>
<evidence type="ECO:0000313" key="2">
    <source>
        <dbReference type="Proteomes" id="UP000095282"/>
    </source>
</evidence>
<dbReference type="PANTHER" id="PTHR22941:SF36">
    <property type="entry name" value="SERPENTINE RECEPTOR, CLASS H"/>
    <property type="match status" value="1"/>
</dbReference>
<feature type="transmembrane region" description="Helical" evidence="1">
    <location>
        <begin position="96"/>
        <end position="116"/>
    </location>
</feature>
<sequence>MCSEEISFFATDDFYAGTLHILTAIEVPVHLFGAYIIVAKTPKKMKTVKASMLLLHFVGAFVDVYLSFIATPVLTLPVCSGYPLGISLILGIPTDLQVYLGISFVGVIAVTILFFFEDRHHRLVHGHGSNGKRSWKRMIYLVFHYIVSVTFIAPGYMNIPDQTIGREITKKTIPCIPNEVLNRPGYFVLSVVNTIPCLCLAFMFSLVMPQAIYFIGSIFYYLFHTVSKSQTTTRLQRQFFFALCIQIFVPLIVLTFPVLYIVLAIWFNYYNQGATNIALAAIAFHGILSTITMLIVHTPYRNATVSIFRINSKTTGNNSQHIWKTVVGTQAQHSVW</sequence>
<feature type="transmembrane region" description="Helical" evidence="1">
    <location>
        <begin position="273"/>
        <end position="296"/>
    </location>
</feature>
<proteinExistence type="predicted"/>
<evidence type="ECO:0000313" key="3">
    <source>
        <dbReference type="WBParaSite" id="Csp11.Scaffold629.g15569.t3"/>
    </source>
</evidence>
<feature type="transmembrane region" description="Helical" evidence="1">
    <location>
        <begin position="50"/>
        <end position="76"/>
    </location>
</feature>
<name>A0A1I7U781_9PELO</name>
<dbReference type="Proteomes" id="UP000095282">
    <property type="component" value="Unplaced"/>
</dbReference>
<organism evidence="2 3">
    <name type="scientific">Caenorhabditis tropicalis</name>
    <dbReference type="NCBI Taxonomy" id="1561998"/>
    <lineage>
        <taxon>Eukaryota</taxon>
        <taxon>Metazoa</taxon>
        <taxon>Ecdysozoa</taxon>
        <taxon>Nematoda</taxon>
        <taxon>Chromadorea</taxon>
        <taxon>Rhabditida</taxon>
        <taxon>Rhabditina</taxon>
        <taxon>Rhabditomorpha</taxon>
        <taxon>Rhabditoidea</taxon>
        <taxon>Rhabditidae</taxon>
        <taxon>Peloderinae</taxon>
        <taxon>Caenorhabditis</taxon>
    </lineage>
</organism>
<keyword evidence="1" id="KW-1133">Transmembrane helix</keyword>
<accession>A0A1I7U781</accession>
<dbReference type="Pfam" id="PF10318">
    <property type="entry name" value="7TM_GPCR_Srh"/>
    <property type="match status" value="1"/>
</dbReference>
<dbReference type="InterPro" id="IPR053220">
    <property type="entry name" value="Nematode_rcpt-like_serp_H"/>
</dbReference>
<dbReference type="WBParaSite" id="Csp11.Scaffold629.g15569.t3">
    <property type="protein sequence ID" value="Csp11.Scaffold629.g15569.t3"/>
    <property type="gene ID" value="Csp11.Scaffold629.g15569"/>
</dbReference>
<keyword evidence="2" id="KW-1185">Reference proteome</keyword>
<dbReference type="eggNOG" id="ENOG502SY7B">
    <property type="taxonomic scope" value="Eukaryota"/>
</dbReference>
<dbReference type="AlphaFoldDB" id="A0A1I7U781"/>
<keyword evidence="1" id="KW-0812">Transmembrane</keyword>
<feature type="transmembrane region" description="Helical" evidence="1">
    <location>
        <begin position="137"/>
        <end position="157"/>
    </location>
</feature>
<keyword evidence="1" id="KW-0472">Membrane</keyword>
<dbReference type="PANTHER" id="PTHR22941">
    <property type="entry name" value="SERPENTINE RECEPTOR"/>
    <property type="match status" value="1"/>
</dbReference>
<evidence type="ECO:0000256" key="1">
    <source>
        <dbReference type="SAM" id="Phobius"/>
    </source>
</evidence>
<dbReference type="SUPFAM" id="SSF81321">
    <property type="entry name" value="Family A G protein-coupled receptor-like"/>
    <property type="match status" value="1"/>
</dbReference>
<dbReference type="InterPro" id="IPR019422">
    <property type="entry name" value="7TM_GPCR_serpentine_rcpt_Srh"/>
</dbReference>
<feature type="transmembrane region" description="Helical" evidence="1">
    <location>
        <begin position="239"/>
        <end position="267"/>
    </location>
</feature>
<feature type="transmembrane region" description="Helical" evidence="1">
    <location>
        <begin position="186"/>
        <end position="219"/>
    </location>
</feature>
<feature type="transmembrane region" description="Helical" evidence="1">
    <location>
        <begin position="14"/>
        <end position="38"/>
    </location>
</feature>
<protein>
    <submittedName>
        <fullName evidence="3">Serpentine Receptor, class H</fullName>
    </submittedName>
</protein>